<dbReference type="InterPro" id="IPR036412">
    <property type="entry name" value="HAD-like_sf"/>
</dbReference>
<evidence type="ECO:0000313" key="1">
    <source>
        <dbReference type="EMBL" id="HIU92307.1"/>
    </source>
</evidence>
<dbReference type="InterPro" id="IPR010021">
    <property type="entry name" value="PGPP1/Gep4"/>
</dbReference>
<dbReference type="Proteomes" id="UP000886748">
    <property type="component" value="Unassembled WGS sequence"/>
</dbReference>
<protein>
    <submittedName>
        <fullName evidence="1">YqeG family HAD IIIA-type phosphatase</fullName>
    </submittedName>
</protein>
<evidence type="ECO:0000313" key="2">
    <source>
        <dbReference type="Proteomes" id="UP000886748"/>
    </source>
</evidence>
<dbReference type="InterPro" id="IPR027706">
    <property type="entry name" value="PGP_Pase"/>
</dbReference>
<dbReference type="Pfam" id="PF09419">
    <property type="entry name" value="PGP_phosphatase"/>
    <property type="match status" value="1"/>
</dbReference>
<dbReference type="GO" id="GO:0005737">
    <property type="term" value="C:cytoplasm"/>
    <property type="evidence" value="ECO:0007669"/>
    <property type="project" value="TreeGrafter"/>
</dbReference>
<name>A0A9D1SRQ4_9CLOT</name>
<dbReference type="PANTHER" id="PTHR19288:SF25">
    <property type="entry name" value="PHOSPHATIDYLGLYCEROPHOSPHATASE GEP4, MITOCHONDRIAL"/>
    <property type="match status" value="1"/>
</dbReference>
<comment type="caution">
    <text evidence="1">The sequence shown here is derived from an EMBL/GenBank/DDBJ whole genome shotgun (WGS) entry which is preliminary data.</text>
</comment>
<accession>A0A9D1SRQ4</accession>
<dbReference type="InterPro" id="IPR006549">
    <property type="entry name" value="HAD-SF_hydro_IIIA"/>
</dbReference>
<dbReference type="AlphaFoldDB" id="A0A9D1SRQ4"/>
<reference evidence="1" key="1">
    <citation type="submission" date="2020-10" db="EMBL/GenBank/DDBJ databases">
        <authorList>
            <person name="Gilroy R."/>
        </authorList>
    </citation>
    <scope>NUCLEOTIDE SEQUENCE</scope>
    <source>
        <strain evidence="1">CHK154-7741</strain>
    </source>
</reference>
<reference evidence="1" key="2">
    <citation type="journal article" date="2021" name="PeerJ">
        <title>Extensive microbial diversity within the chicken gut microbiome revealed by metagenomics and culture.</title>
        <authorList>
            <person name="Gilroy R."/>
            <person name="Ravi A."/>
            <person name="Getino M."/>
            <person name="Pursley I."/>
            <person name="Horton D.L."/>
            <person name="Alikhan N.F."/>
            <person name="Baker D."/>
            <person name="Gharbi K."/>
            <person name="Hall N."/>
            <person name="Watson M."/>
            <person name="Adriaenssens E.M."/>
            <person name="Foster-Nyarko E."/>
            <person name="Jarju S."/>
            <person name="Secka A."/>
            <person name="Antonio M."/>
            <person name="Oren A."/>
            <person name="Chaudhuri R.R."/>
            <person name="La Ragione R."/>
            <person name="Hildebrand F."/>
            <person name="Pallen M.J."/>
        </authorList>
    </citation>
    <scope>NUCLEOTIDE SEQUENCE</scope>
    <source>
        <strain evidence="1">CHK154-7741</strain>
    </source>
</reference>
<gene>
    <name evidence="1" type="ORF">IAD26_04130</name>
</gene>
<dbReference type="SUPFAM" id="SSF56784">
    <property type="entry name" value="HAD-like"/>
    <property type="match status" value="1"/>
</dbReference>
<dbReference type="PANTHER" id="PTHR19288">
    <property type="entry name" value="4-NITROPHENYLPHOSPHATASE-RELATED"/>
    <property type="match status" value="1"/>
</dbReference>
<dbReference type="EMBL" id="DVOD01000030">
    <property type="protein sequence ID" value="HIU92307.1"/>
    <property type="molecule type" value="Genomic_DNA"/>
</dbReference>
<dbReference type="InterPro" id="IPR023214">
    <property type="entry name" value="HAD_sf"/>
</dbReference>
<sequence length="158" mass="18123">MIVRPDYKAKTVFEINYDKLKEDGIKTIAFDLDSTVMKSKSGVFAEETLQLFDNLKKDFSIVIISNNSNLDYINKVITQTDIPMLFHAKKPLTKVAKEFLNENNVDKKSMVMIGDRPLTDILFGKLLGCKTVLVDSISWQEEKPIVRFARNLERVFSI</sequence>
<dbReference type="NCBIfam" id="TIGR01662">
    <property type="entry name" value="HAD-SF-IIIA"/>
    <property type="match status" value="1"/>
</dbReference>
<organism evidence="1 2">
    <name type="scientific">Candidatus Limenecus avicola</name>
    <dbReference type="NCBI Taxonomy" id="2840847"/>
    <lineage>
        <taxon>Bacteria</taxon>
        <taxon>Bacillati</taxon>
        <taxon>Bacillota</taxon>
        <taxon>Clostridia</taxon>
        <taxon>Eubacteriales</taxon>
        <taxon>Clostridiaceae</taxon>
        <taxon>Clostridiaceae incertae sedis</taxon>
        <taxon>Candidatus Limenecus</taxon>
    </lineage>
</organism>
<proteinExistence type="predicted"/>
<dbReference type="NCBIfam" id="TIGR01668">
    <property type="entry name" value="YqeG_hyp_ppase"/>
    <property type="match status" value="1"/>
</dbReference>
<dbReference type="GO" id="GO:0008962">
    <property type="term" value="F:phosphatidylglycerophosphatase activity"/>
    <property type="evidence" value="ECO:0007669"/>
    <property type="project" value="InterPro"/>
</dbReference>
<dbReference type="Gene3D" id="3.40.50.1000">
    <property type="entry name" value="HAD superfamily/HAD-like"/>
    <property type="match status" value="1"/>
</dbReference>